<dbReference type="Proteomes" id="UP001165101">
    <property type="component" value="Unassembled WGS sequence"/>
</dbReference>
<evidence type="ECO:0000313" key="2">
    <source>
        <dbReference type="Proteomes" id="UP001165101"/>
    </source>
</evidence>
<dbReference type="EMBL" id="BSXV01002707">
    <property type="protein sequence ID" value="GME96515.1"/>
    <property type="molecule type" value="Genomic_DNA"/>
</dbReference>
<keyword evidence="2" id="KW-1185">Reference proteome</keyword>
<sequence>MSTLEREMRSQSRASKTKRRDGSRTPSGYSNYNTEDEEDYGEELNLDSNFSKKLDELLSSRIETSPVRSDIASDNLSSRSPSRAGVGSSAIGNGSLSSRSSSVNVKKYNNIDEELNDDRSNSVSSVNSATKINGIADIITALTSRRTQVSSASREVLFAELYNMILLDQNGNLFWL</sequence>
<name>A0ACB5TWY6_CANBO</name>
<organism evidence="1 2">
    <name type="scientific">Candida boidinii</name>
    <name type="common">Yeast</name>
    <dbReference type="NCBI Taxonomy" id="5477"/>
    <lineage>
        <taxon>Eukaryota</taxon>
        <taxon>Fungi</taxon>
        <taxon>Dikarya</taxon>
        <taxon>Ascomycota</taxon>
        <taxon>Saccharomycotina</taxon>
        <taxon>Pichiomycetes</taxon>
        <taxon>Pichiales</taxon>
        <taxon>Pichiaceae</taxon>
        <taxon>Ogataea</taxon>
        <taxon>Ogataea/Candida clade</taxon>
    </lineage>
</organism>
<accession>A0ACB5TWY6</accession>
<comment type="caution">
    <text evidence="1">The sequence shown here is derived from an EMBL/GenBank/DDBJ whole genome shotgun (WGS) entry which is preliminary data.</text>
</comment>
<gene>
    <name evidence="1" type="ORF">Cboi01_000429400</name>
</gene>
<proteinExistence type="predicted"/>
<evidence type="ECO:0000313" key="1">
    <source>
        <dbReference type="EMBL" id="GME96515.1"/>
    </source>
</evidence>
<reference evidence="1" key="1">
    <citation type="submission" date="2023-04" db="EMBL/GenBank/DDBJ databases">
        <title>Candida boidinii NBRC 1967.</title>
        <authorList>
            <person name="Ichikawa N."/>
            <person name="Sato H."/>
            <person name="Tonouchi N."/>
        </authorList>
    </citation>
    <scope>NUCLEOTIDE SEQUENCE</scope>
    <source>
        <strain evidence="1">NBRC 1967</strain>
    </source>
</reference>
<protein>
    <submittedName>
        <fullName evidence="1">Unnamed protein product</fullName>
    </submittedName>
</protein>